<accession>A0A978UMU4</accession>
<comment type="caution">
    <text evidence="1">The sequence shown here is derived from an EMBL/GenBank/DDBJ whole genome shotgun (WGS) entry which is preliminary data.</text>
</comment>
<dbReference type="Proteomes" id="UP000813462">
    <property type="component" value="Unassembled WGS sequence"/>
</dbReference>
<proteinExistence type="predicted"/>
<evidence type="ECO:0000313" key="2">
    <source>
        <dbReference type="Proteomes" id="UP000813462"/>
    </source>
</evidence>
<dbReference type="EMBL" id="JAEACU010000010">
    <property type="protein sequence ID" value="KAH7516146.1"/>
    <property type="molecule type" value="Genomic_DNA"/>
</dbReference>
<dbReference type="AlphaFoldDB" id="A0A978UMU4"/>
<reference evidence="1" key="1">
    <citation type="journal article" date="2021" name="Front. Plant Sci.">
        <title>Chromosome-Scale Genome Assembly for Chinese Sour Jujube and Insights Into Its Genome Evolution and Domestication Signature.</title>
        <authorList>
            <person name="Shen L.-Y."/>
            <person name="Luo H."/>
            <person name="Wang X.-L."/>
            <person name="Wang X.-M."/>
            <person name="Qiu X.-J."/>
            <person name="Liu H."/>
            <person name="Zhou S.-S."/>
            <person name="Jia K.-H."/>
            <person name="Nie S."/>
            <person name="Bao Y.-T."/>
            <person name="Zhang R.-G."/>
            <person name="Yun Q.-Z."/>
            <person name="Chai Y.-H."/>
            <person name="Lu J.-Y."/>
            <person name="Li Y."/>
            <person name="Zhao S.-W."/>
            <person name="Mao J.-F."/>
            <person name="Jia S.-G."/>
            <person name="Mao Y.-M."/>
        </authorList>
    </citation>
    <scope>NUCLEOTIDE SEQUENCE</scope>
    <source>
        <strain evidence="1">AT0</strain>
        <tissue evidence="1">Leaf</tissue>
    </source>
</reference>
<name>A0A978UMU4_ZIZJJ</name>
<gene>
    <name evidence="1" type="ORF">FEM48_Zijuj10G0104200</name>
</gene>
<evidence type="ECO:0000313" key="1">
    <source>
        <dbReference type="EMBL" id="KAH7516146.1"/>
    </source>
</evidence>
<sequence>MFLKDYNTWGSRPQSVWKESFNRPLDRYKYGTLSKDKFSQAVKTGHADGLDSRTQRLEIPIKTKEEEYFYSKSLGMFATIHLKNRCLKRRSFIFRTRRDGLAEDVRERALGNEDLGTKTGLRGRDGVVFYH</sequence>
<protein>
    <submittedName>
        <fullName evidence="1">Uncharacterized protein</fullName>
    </submittedName>
</protein>
<organism evidence="1 2">
    <name type="scientific">Ziziphus jujuba var. spinosa</name>
    <dbReference type="NCBI Taxonomy" id="714518"/>
    <lineage>
        <taxon>Eukaryota</taxon>
        <taxon>Viridiplantae</taxon>
        <taxon>Streptophyta</taxon>
        <taxon>Embryophyta</taxon>
        <taxon>Tracheophyta</taxon>
        <taxon>Spermatophyta</taxon>
        <taxon>Magnoliopsida</taxon>
        <taxon>eudicotyledons</taxon>
        <taxon>Gunneridae</taxon>
        <taxon>Pentapetalae</taxon>
        <taxon>rosids</taxon>
        <taxon>fabids</taxon>
        <taxon>Rosales</taxon>
        <taxon>Rhamnaceae</taxon>
        <taxon>Paliureae</taxon>
        <taxon>Ziziphus</taxon>
    </lineage>
</organism>